<dbReference type="OrthoDB" id="288590at2759"/>
<keyword evidence="2" id="KW-0436">Ligase</keyword>
<comment type="caution">
    <text evidence="6">The sequence shown here is derived from an EMBL/GenBank/DDBJ whole genome shotgun (WGS) entry which is preliminary data.</text>
</comment>
<evidence type="ECO:0000256" key="1">
    <source>
        <dbReference type="ARBA" id="ARBA00006432"/>
    </source>
</evidence>
<evidence type="ECO:0000256" key="2">
    <source>
        <dbReference type="ARBA" id="ARBA00022598"/>
    </source>
</evidence>
<keyword evidence="4" id="KW-0067">ATP-binding</keyword>
<comment type="similarity">
    <text evidence="1">Belongs to the ATP-dependent AMP-binding enzyme family.</text>
</comment>
<evidence type="ECO:0000256" key="4">
    <source>
        <dbReference type="ARBA" id="ARBA00022840"/>
    </source>
</evidence>
<evidence type="ECO:0000313" key="6">
    <source>
        <dbReference type="EMBL" id="KAG8462971.1"/>
    </source>
</evidence>
<dbReference type="Pfam" id="PF00501">
    <property type="entry name" value="AMP-binding"/>
    <property type="match status" value="1"/>
</dbReference>
<sequence>MPAQLILAGVLALVAHVCVMVNAKLALWADLAFRRRLRPAAALRALCEAERWTLADVWAATLARTPGDKPCVVCAESSRSFTFAAVERESNRIARWALTLGLAPAAQLAPRERVVVALMLDSSPEMVIFILGLAKAGATVALIDLDRRGARLVDALAAAGAAALIFGFRFEAAVTDSLAELARARVALHLFAPERGSECGEPAAGIVLAHAALAQAGVAPVRGIVERRGAALGPNSPAALLEAAALDDGVDAEGGVDGGPAVAFRTLTHGALLHLASAGCAACGLRSLDVLYAAVALERARGFALGVIGGVVVTGCSLVTRTALEPGAYWSDCAELGCTAILHDGDTLALLAARAREPAENAHAIRLAIGPAIGRPLVALLQHRFLVPEACALLCVPVGADRALVLAAAATAAASAAVGAVGRVGWLRSRGDACGFVIARHDGARSTAGAAAHSASEASRASQPYAPCARGDVGELLARAGSDAAVLGFRVARGVLGLGDAFVETGLIARHERFGGWVRIVGRVHDAAPGAPPPRVGPAEAARALAGADGVAQLSAFTVAFTGARDGARDGALGAARGDVDDDDRGSGQRQRVCVVALATVDGAPPDVRALASLLVHALPIGERAPLLLRHAQALALEPRTRALEPRTAALAAQGANPAAHGDAMWCWEEEAERFAPFDDAAYRRLAADM</sequence>
<gene>
    <name evidence="6" type="ORF">KFE25_001744</name>
</gene>
<evidence type="ECO:0000313" key="7">
    <source>
        <dbReference type="Proteomes" id="UP000751190"/>
    </source>
</evidence>
<proteinExistence type="inferred from homology"/>
<keyword evidence="3" id="KW-0547">Nucleotide-binding</keyword>
<dbReference type="EMBL" id="JAGTXO010000018">
    <property type="protein sequence ID" value="KAG8462971.1"/>
    <property type="molecule type" value="Genomic_DNA"/>
</dbReference>
<dbReference type="Proteomes" id="UP000751190">
    <property type="component" value="Unassembled WGS sequence"/>
</dbReference>
<dbReference type="PANTHER" id="PTHR43107:SF15">
    <property type="entry name" value="FATTY ACID TRANSPORT PROTEIN 3, ISOFORM A"/>
    <property type="match status" value="1"/>
</dbReference>
<keyword evidence="7" id="KW-1185">Reference proteome</keyword>
<name>A0A8J5X7L9_DIALT</name>
<dbReference type="SUPFAM" id="SSF56801">
    <property type="entry name" value="Acetyl-CoA synthetase-like"/>
    <property type="match status" value="1"/>
</dbReference>
<dbReference type="InterPro" id="IPR042099">
    <property type="entry name" value="ANL_N_sf"/>
</dbReference>
<dbReference type="AlphaFoldDB" id="A0A8J5X7L9"/>
<dbReference type="GO" id="GO:0005324">
    <property type="term" value="F:long-chain fatty acid transmembrane transporter activity"/>
    <property type="evidence" value="ECO:0007669"/>
    <property type="project" value="TreeGrafter"/>
</dbReference>
<dbReference type="Gene3D" id="3.40.50.12780">
    <property type="entry name" value="N-terminal domain of ligase-like"/>
    <property type="match status" value="1"/>
</dbReference>
<dbReference type="GO" id="GO:0004467">
    <property type="term" value="F:long-chain fatty acid-CoA ligase activity"/>
    <property type="evidence" value="ECO:0007669"/>
    <property type="project" value="TreeGrafter"/>
</dbReference>
<organism evidence="6 7">
    <name type="scientific">Diacronema lutheri</name>
    <name type="common">Unicellular marine alga</name>
    <name type="synonym">Monochrysis lutheri</name>
    <dbReference type="NCBI Taxonomy" id="2081491"/>
    <lineage>
        <taxon>Eukaryota</taxon>
        <taxon>Haptista</taxon>
        <taxon>Haptophyta</taxon>
        <taxon>Pavlovophyceae</taxon>
        <taxon>Pavlovales</taxon>
        <taxon>Pavlovaceae</taxon>
        <taxon>Diacronema</taxon>
    </lineage>
</organism>
<dbReference type="PANTHER" id="PTHR43107">
    <property type="entry name" value="LONG-CHAIN FATTY ACID TRANSPORT PROTEIN"/>
    <property type="match status" value="1"/>
</dbReference>
<protein>
    <recommendedName>
        <fullName evidence="5">AMP-dependent synthetase/ligase domain-containing protein</fullName>
    </recommendedName>
</protein>
<dbReference type="InterPro" id="IPR000873">
    <property type="entry name" value="AMP-dep_synth/lig_dom"/>
</dbReference>
<evidence type="ECO:0000256" key="3">
    <source>
        <dbReference type="ARBA" id="ARBA00022741"/>
    </source>
</evidence>
<dbReference type="GO" id="GO:0005886">
    <property type="term" value="C:plasma membrane"/>
    <property type="evidence" value="ECO:0007669"/>
    <property type="project" value="TreeGrafter"/>
</dbReference>
<evidence type="ECO:0000259" key="5">
    <source>
        <dbReference type="Pfam" id="PF00501"/>
    </source>
</evidence>
<reference evidence="6" key="1">
    <citation type="submission" date="2021-05" db="EMBL/GenBank/DDBJ databases">
        <title>The genome of the haptophyte Pavlova lutheri (Diacronema luteri, Pavlovales) - a model for lipid biosynthesis in eukaryotic algae.</title>
        <authorList>
            <person name="Hulatt C.J."/>
            <person name="Posewitz M.C."/>
        </authorList>
    </citation>
    <scope>NUCLEOTIDE SEQUENCE</scope>
    <source>
        <strain evidence="6">NIVA-4/92</strain>
    </source>
</reference>
<feature type="domain" description="AMP-dependent synthetase/ligase" evidence="5">
    <location>
        <begin position="62"/>
        <end position="175"/>
    </location>
</feature>
<dbReference type="GO" id="GO:0044539">
    <property type="term" value="P:long-chain fatty acid import into cell"/>
    <property type="evidence" value="ECO:0007669"/>
    <property type="project" value="TreeGrafter"/>
</dbReference>
<accession>A0A8J5X7L9</accession>
<dbReference type="GO" id="GO:0005524">
    <property type="term" value="F:ATP binding"/>
    <property type="evidence" value="ECO:0007669"/>
    <property type="project" value="UniProtKB-KW"/>
</dbReference>